<dbReference type="EMBL" id="CATQJL010000130">
    <property type="protein sequence ID" value="CAJ0596428.1"/>
    <property type="molecule type" value="Genomic_DNA"/>
</dbReference>
<reference evidence="2" key="1">
    <citation type="submission" date="2023-07" db="EMBL/GenBank/DDBJ databases">
        <authorList>
            <consortium name="CYATHOMIX"/>
        </authorList>
    </citation>
    <scope>NUCLEOTIDE SEQUENCE</scope>
    <source>
        <strain evidence="2">N/A</strain>
    </source>
</reference>
<gene>
    <name evidence="2" type="ORF">CYNAS_LOCUS8411</name>
</gene>
<sequence>MKGVVMKYILVSVYDSKAKIYSPVSQVENDTVATRMFSDLVNSADSVIEDGLLEKVDRVAICNGVDLKQDFRDEADINKLVNRFSETGQFYDPLTNQNASQRQPMLALPSDVRERFGNDPAKLLAFLDDDDNRAEAVKLGLVNAPPEPPTTPPTTTAPVTE</sequence>
<dbReference type="Proteomes" id="UP001176961">
    <property type="component" value="Unassembled WGS sequence"/>
</dbReference>
<dbReference type="InterPro" id="IPR046781">
    <property type="entry name" value="Phage_ORF5"/>
</dbReference>
<dbReference type="AlphaFoldDB" id="A0AA36GQJ9"/>
<dbReference type="Pfam" id="PF20577">
    <property type="entry name" value="Phage_ORF5"/>
    <property type="match status" value="1"/>
</dbReference>
<name>A0AA36GQJ9_CYLNA</name>
<evidence type="ECO:0008006" key="4">
    <source>
        <dbReference type="Google" id="ProtNLM"/>
    </source>
</evidence>
<proteinExistence type="predicted"/>
<dbReference type="Pfam" id="PF09675">
    <property type="entry name" value="Chlamy_scaf"/>
    <property type="match status" value="1"/>
</dbReference>
<accession>A0AA36GQJ9</accession>
<dbReference type="InterPro" id="IPR014131">
    <property type="entry name" value="Chlamydia_phage_Vp3"/>
</dbReference>
<organism evidence="2 3">
    <name type="scientific">Cylicocyclus nassatus</name>
    <name type="common">Nematode worm</name>
    <dbReference type="NCBI Taxonomy" id="53992"/>
    <lineage>
        <taxon>Eukaryota</taxon>
        <taxon>Metazoa</taxon>
        <taxon>Ecdysozoa</taxon>
        <taxon>Nematoda</taxon>
        <taxon>Chromadorea</taxon>
        <taxon>Rhabditida</taxon>
        <taxon>Rhabditina</taxon>
        <taxon>Rhabditomorpha</taxon>
        <taxon>Strongyloidea</taxon>
        <taxon>Strongylidae</taxon>
        <taxon>Cylicocyclus</taxon>
    </lineage>
</organism>
<evidence type="ECO:0000313" key="3">
    <source>
        <dbReference type="Proteomes" id="UP001176961"/>
    </source>
</evidence>
<keyword evidence="3" id="KW-1185">Reference proteome</keyword>
<comment type="caution">
    <text evidence="2">The sequence shown here is derived from an EMBL/GenBank/DDBJ whole genome shotgun (WGS) entry which is preliminary data.</text>
</comment>
<feature type="region of interest" description="Disordered" evidence="1">
    <location>
        <begin position="142"/>
        <end position="161"/>
    </location>
</feature>
<evidence type="ECO:0000313" key="2">
    <source>
        <dbReference type="EMBL" id="CAJ0596428.1"/>
    </source>
</evidence>
<protein>
    <recommendedName>
        <fullName evidence="4">Minor capsid protein</fullName>
    </recommendedName>
</protein>
<evidence type="ECO:0000256" key="1">
    <source>
        <dbReference type="SAM" id="MobiDB-lite"/>
    </source>
</evidence>